<sequence>MSIAQDAIAEKLVEPGTAREIRERAGMSQARIAAELDVWPNTVQRWETGVSRPRGGLRLRYARLLAEINDLQPAA</sequence>
<dbReference type="InterPro" id="IPR001387">
    <property type="entry name" value="Cro/C1-type_HTH"/>
</dbReference>
<dbReference type="SMART" id="SM00530">
    <property type="entry name" value="HTH_XRE"/>
    <property type="match status" value="1"/>
</dbReference>
<reference evidence="2 3" key="1">
    <citation type="submission" date="2021-06" db="EMBL/GenBank/DDBJ databases">
        <title>Genome-based taxonomic framework of Microbacterium strains isolated from marine environment, the description of four new species and reclassification of four preexisting species.</title>
        <authorList>
            <person name="Lee S.D."/>
            <person name="Kim S.-M."/>
            <person name="Byeon Y.-S."/>
            <person name="Yang H.L."/>
            <person name="Kim I.S."/>
        </authorList>
    </citation>
    <scope>NUCLEOTIDE SEQUENCE [LARGE SCALE GENOMIC DNA]</scope>
    <source>
        <strain evidence="2 3">KACC 14465</strain>
    </source>
</reference>
<dbReference type="SUPFAM" id="SSF47413">
    <property type="entry name" value="lambda repressor-like DNA-binding domains"/>
    <property type="match status" value="1"/>
</dbReference>
<dbReference type="PROSITE" id="PS50943">
    <property type="entry name" value="HTH_CROC1"/>
    <property type="match status" value="1"/>
</dbReference>
<gene>
    <name evidence="2" type="ORF">KV395_04220</name>
</gene>
<dbReference type="Proteomes" id="UP001215097">
    <property type="component" value="Chromosome"/>
</dbReference>
<protein>
    <submittedName>
        <fullName evidence="2">Helix-turn-helix domain-containing protein</fullName>
    </submittedName>
</protein>
<evidence type="ECO:0000313" key="2">
    <source>
        <dbReference type="EMBL" id="WDM42523.1"/>
    </source>
</evidence>
<feature type="domain" description="HTH cro/C1-type" evidence="1">
    <location>
        <begin position="19"/>
        <end position="71"/>
    </location>
</feature>
<keyword evidence="3" id="KW-1185">Reference proteome</keyword>
<accession>A0ABY7XKA6</accession>
<evidence type="ECO:0000259" key="1">
    <source>
        <dbReference type="PROSITE" id="PS50943"/>
    </source>
</evidence>
<dbReference type="Gene3D" id="1.10.260.40">
    <property type="entry name" value="lambda repressor-like DNA-binding domains"/>
    <property type="match status" value="1"/>
</dbReference>
<organism evidence="2 3">
    <name type="scientific">Microbacterium luteolum</name>
    <name type="common">Aureobacterium luteolum</name>
    <dbReference type="NCBI Taxonomy" id="69367"/>
    <lineage>
        <taxon>Bacteria</taxon>
        <taxon>Bacillati</taxon>
        <taxon>Actinomycetota</taxon>
        <taxon>Actinomycetes</taxon>
        <taxon>Micrococcales</taxon>
        <taxon>Microbacteriaceae</taxon>
        <taxon>Microbacterium</taxon>
    </lineage>
</organism>
<proteinExistence type="predicted"/>
<name>A0ABY7XKA6_MICLT</name>
<evidence type="ECO:0000313" key="3">
    <source>
        <dbReference type="Proteomes" id="UP001215097"/>
    </source>
</evidence>
<dbReference type="RefSeq" id="WP_282216376.1">
    <property type="nucleotide sequence ID" value="NZ_BAAAUN010000001.1"/>
</dbReference>
<dbReference type="InterPro" id="IPR010982">
    <property type="entry name" value="Lambda_DNA-bd_dom_sf"/>
</dbReference>
<dbReference type="CDD" id="cd00093">
    <property type="entry name" value="HTH_XRE"/>
    <property type="match status" value="1"/>
</dbReference>
<dbReference type="Pfam" id="PF01381">
    <property type="entry name" value="HTH_3"/>
    <property type="match status" value="1"/>
</dbReference>
<dbReference type="EMBL" id="CP078075">
    <property type="protein sequence ID" value="WDM42523.1"/>
    <property type="molecule type" value="Genomic_DNA"/>
</dbReference>